<dbReference type="GO" id="GO:0008610">
    <property type="term" value="P:lipid biosynthetic process"/>
    <property type="evidence" value="ECO:0007669"/>
    <property type="project" value="TreeGrafter"/>
</dbReference>
<evidence type="ECO:0000259" key="2">
    <source>
        <dbReference type="Pfam" id="PF00975"/>
    </source>
</evidence>
<dbReference type="AlphaFoldDB" id="A0A7X4Y432"/>
<gene>
    <name evidence="3" type="ORF">GTZ93_01070</name>
</gene>
<comment type="similarity">
    <text evidence="1">Belongs to the thioesterase family.</text>
</comment>
<sequence length="251" mass="26937">MTSSWLPLHRARAGTRVRLFCFPFAGGGASVFRPWAGVLPEGMELAAVQPPGREERLTEAPFTSLPALLDEMDAALSPWLEDRPFAFFGHSLGALVAFEWTRRLRQRGGPAPLHLFVSGAPAPGLPRTGPLLHALPEPEFLQVVRQLGAGAFDGLPDAGLLEAWGPLLRADLQLAESAAPGPGEPVDVPLSAFGGLDDAAVSREELAAWRERTRGAFSQHMLPGGHLFIRAGYPAVIQVLWRKLRGAVPGL</sequence>
<keyword evidence="4" id="KW-1185">Reference proteome</keyword>
<dbReference type="InterPro" id="IPR012223">
    <property type="entry name" value="TEII"/>
</dbReference>
<evidence type="ECO:0000313" key="3">
    <source>
        <dbReference type="EMBL" id="NBC38405.1"/>
    </source>
</evidence>
<comment type="caution">
    <text evidence="3">The sequence shown here is derived from an EMBL/GenBank/DDBJ whole genome shotgun (WGS) entry which is preliminary data.</text>
</comment>
<feature type="domain" description="Thioesterase" evidence="2">
    <location>
        <begin position="18"/>
        <end position="240"/>
    </location>
</feature>
<evidence type="ECO:0000256" key="1">
    <source>
        <dbReference type="ARBA" id="ARBA00007169"/>
    </source>
</evidence>
<dbReference type="InterPro" id="IPR001031">
    <property type="entry name" value="Thioesterase"/>
</dbReference>
<evidence type="ECO:0000313" key="4">
    <source>
        <dbReference type="Proteomes" id="UP000537825"/>
    </source>
</evidence>
<name>A0A7X4Y432_9BACT</name>
<dbReference type="PANTHER" id="PTHR11487">
    <property type="entry name" value="THIOESTERASE"/>
    <property type="match status" value="1"/>
</dbReference>
<dbReference type="EMBL" id="JAAAPK010000001">
    <property type="protein sequence ID" value="NBC38405.1"/>
    <property type="molecule type" value="Genomic_DNA"/>
</dbReference>
<dbReference type="PANTHER" id="PTHR11487:SF0">
    <property type="entry name" value="S-ACYL FATTY ACID SYNTHASE THIOESTERASE, MEDIUM CHAIN"/>
    <property type="match status" value="1"/>
</dbReference>
<dbReference type="Gene3D" id="3.40.50.1820">
    <property type="entry name" value="alpha/beta hydrolase"/>
    <property type="match status" value="1"/>
</dbReference>
<dbReference type="InterPro" id="IPR029058">
    <property type="entry name" value="AB_hydrolase_fold"/>
</dbReference>
<dbReference type="Proteomes" id="UP000537825">
    <property type="component" value="Unassembled WGS sequence"/>
</dbReference>
<accession>A0A7X4Y432</accession>
<dbReference type="SUPFAM" id="SSF53474">
    <property type="entry name" value="alpha/beta-Hydrolases"/>
    <property type="match status" value="1"/>
</dbReference>
<protein>
    <submittedName>
        <fullName evidence="3">Putative thioesterase</fullName>
    </submittedName>
</protein>
<proteinExistence type="inferred from homology"/>
<reference evidence="3 4" key="1">
    <citation type="submission" date="2020-01" db="EMBL/GenBank/DDBJ databases">
        <title>The draft genome sequence of Corallococcus exiguus DSM 14696.</title>
        <authorList>
            <person name="Zhang X."/>
            <person name="Zhu H."/>
        </authorList>
    </citation>
    <scope>NUCLEOTIDE SEQUENCE [LARGE SCALE GENOMIC DNA]</scope>
    <source>
        <strain evidence="3 4">DSM 14696</strain>
    </source>
</reference>
<dbReference type="Pfam" id="PF00975">
    <property type="entry name" value="Thioesterase"/>
    <property type="match status" value="1"/>
</dbReference>
<dbReference type="RefSeq" id="WP_139919199.1">
    <property type="nucleotide sequence ID" value="NZ_CBCSLE010000138.1"/>
</dbReference>
<organism evidence="3 4">
    <name type="scientific">Corallococcus exiguus</name>
    <dbReference type="NCBI Taxonomy" id="83462"/>
    <lineage>
        <taxon>Bacteria</taxon>
        <taxon>Pseudomonadati</taxon>
        <taxon>Myxococcota</taxon>
        <taxon>Myxococcia</taxon>
        <taxon>Myxococcales</taxon>
        <taxon>Cystobacterineae</taxon>
        <taxon>Myxococcaceae</taxon>
        <taxon>Corallococcus</taxon>
    </lineage>
</organism>